<dbReference type="InterPro" id="IPR004412">
    <property type="entry name" value="GatA"/>
</dbReference>
<evidence type="ECO:0000256" key="5">
    <source>
        <dbReference type="ARBA" id="ARBA00022840"/>
    </source>
</evidence>
<comment type="function">
    <text evidence="7">Allows the formation of correctly charged Gln-tRNA(Gln) through the transamidation of misacylated Glu-tRNA(Gln) in organisms which lack glutaminyl-tRNA synthetase. The reaction takes place in the presence of glutamine and ATP through an activated gamma-phospho-Glu-tRNA(Gln).</text>
</comment>
<feature type="active site" description="Charge relay system" evidence="7">
    <location>
        <position position="78"/>
    </location>
</feature>
<reference evidence="9" key="1">
    <citation type="submission" date="2020-10" db="EMBL/GenBank/DDBJ databases">
        <title>Microbiome of the Black Sea water column analyzed by genome centric metagenomics.</title>
        <authorList>
            <person name="Cabello-Yeves P.J."/>
            <person name="Callieri C."/>
            <person name="Picazo A."/>
            <person name="Mehrshad M."/>
            <person name="Haro-Moreno J.M."/>
            <person name="Roda-Garcia J."/>
            <person name="Dzembekova N."/>
            <person name="Slabakova V."/>
            <person name="Slabakova N."/>
            <person name="Moncheva S."/>
            <person name="Rodriguez-Valera F."/>
        </authorList>
    </citation>
    <scope>NUCLEOTIDE SEQUENCE</scope>
    <source>
        <strain evidence="9">BS307-5m-G49</strain>
    </source>
</reference>
<evidence type="ECO:0000259" key="8">
    <source>
        <dbReference type="Pfam" id="PF01425"/>
    </source>
</evidence>
<comment type="caution">
    <text evidence="9">The sequence shown here is derived from an EMBL/GenBank/DDBJ whole genome shotgun (WGS) entry which is preliminary data.</text>
</comment>
<dbReference type="PANTHER" id="PTHR11895:SF151">
    <property type="entry name" value="GLUTAMYL-TRNA(GLN) AMIDOTRANSFERASE SUBUNIT A"/>
    <property type="match status" value="1"/>
</dbReference>
<evidence type="ECO:0000256" key="3">
    <source>
        <dbReference type="ARBA" id="ARBA00022598"/>
    </source>
</evidence>
<dbReference type="InterPro" id="IPR036928">
    <property type="entry name" value="AS_sf"/>
</dbReference>
<evidence type="ECO:0000256" key="7">
    <source>
        <dbReference type="HAMAP-Rule" id="MF_00120"/>
    </source>
</evidence>
<dbReference type="Pfam" id="PF01425">
    <property type="entry name" value="Amidase"/>
    <property type="match status" value="1"/>
</dbReference>
<evidence type="ECO:0000256" key="6">
    <source>
        <dbReference type="ARBA" id="ARBA00022917"/>
    </source>
</evidence>
<gene>
    <name evidence="7 9" type="primary">gatA</name>
    <name evidence="9" type="ORF">ISQ63_00215</name>
</gene>
<keyword evidence="6 7" id="KW-0648">Protein biosynthesis</keyword>
<evidence type="ECO:0000313" key="10">
    <source>
        <dbReference type="Proteomes" id="UP000744438"/>
    </source>
</evidence>
<keyword evidence="3 7" id="KW-0436">Ligase</keyword>
<protein>
    <recommendedName>
        <fullName evidence="2 7">Glutamyl-tRNA(Gln) amidotransferase subunit A</fullName>
        <shortName evidence="7">Glu-ADT subunit A</shortName>
        <ecNumber evidence="7">6.3.5.7</ecNumber>
    </recommendedName>
</protein>
<feature type="active site" description="Acyl-ester intermediate" evidence="7">
    <location>
        <position position="177"/>
    </location>
</feature>
<dbReference type="Proteomes" id="UP000744438">
    <property type="component" value="Unassembled WGS sequence"/>
</dbReference>
<dbReference type="GO" id="GO:0050567">
    <property type="term" value="F:glutaminyl-tRNA synthase (glutamine-hydrolyzing) activity"/>
    <property type="evidence" value="ECO:0007669"/>
    <property type="project" value="UniProtKB-UniRule"/>
</dbReference>
<dbReference type="SUPFAM" id="SSF75304">
    <property type="entry name" value="Amidase signature (AS) enzymes"/>
    <property type="match status" value="1"/>
</dbReference>
<keyword evidence="5 7" id="KW-0067">ATP-binding</keyword>
<dbReference type="GO" id="GO:0030956">
    <property type="term" value="C:glutamyl-tRNA(Gln) amidotransferase complex"/>
    <property type="evidence" value="ECO:0007669"/>
    <property type="project" value="InterPro"/>
</dbReference>
<name>A0A937HZH3_9GAMM</name>
<dbReference type="PANTHER" id="PTHR11895">
    <property type="entry name" value="TRANSAMIDASE"/>
    <property type="match status" value="1"/>
</dbReference>
<evidence type="ECO:0000256" key="1">
    <source>
        <dbReference type="ARBA" id="ARBA00011123"/>
    </source>
</evidence>
<keyword evidence="4 7" id="KW-0547">Nucleotide-binding</keyword>
<dbReference type="EC" id="6.3.5.7" evidence="7"/>
<dbReference type="AlphaFoldDB" id="A0A937HZH3"/>
<dbReference type="EMBL" id="JADHQC010000001">
    <property type="protein sequence ID" value="MBL6811290.1"/>
    <property type="molecule type" value="Genomic_DNA"/>
</dbReference>
<comment type="similarity">
    <text evidence="7">Belongs to the amidase family. GatA subfamily.</text>
</comment>
<proteinExistence type="inferred from homology"/>
<dbReference type="GO" id="GO:0005524">
    <property type="term" value="F:ATP binding"/>
    <property type="evidence" value="ECO:0007669"/>
    <property type="project" value="UniProtKB-KW"/>
</dbReference>
<feature type="domain" description="Amidase" evidence="8">
    <location>
        <begin position="25"/>
        <end position="463"/>
    </location>
</feature>
<comment type="catalytic activity">
    <reaction evidence="7">
        <text>L-glutamyl-tRNA(Gln) + L-glutamine + ATP + H2O = L-glutaminyl-tRNA(Gln) + L-glutamate + ADP + phosphate + H(+)</text>
        <dbReference type="Rhea" id="RHEA:17521"/>
        <dbReference type="Rhea" id="RHEA-COMP:9681"/>
        <dbReference type="Rhea" id="RHEA-COMP:9684"/>
        <dbReference type="ChEBI" id="CHEBI:15377"/>
        <dbReference type="ChEBI" id="CHEBI:15378"/>
        <dbReference type="ChEBI" id="CHEBI:29985"/>
        <dbReference type="ChEBI" id="CHEBI:30616"/>
        <dbReference type="ChEBI" id="CHEBI:43474"/>
        <dbReference type="ChEBI" id="CHEBI:58359"/>
        <dbReference type="ChEBI" id="CHEBI:78520"/>
        <dbReference type="ChEBI" id="CHEBI:78521"/>
        <dbReference type="ChEBI" id="CHEBI:456216"/>
        <dbReference type="EC" id="6.3.5.7"/>
    </reaction>
</comment>
<feature type="active site" description="Charge relay system" evidence="7">
    <location>
        <position position="153"/>
    </location>
</feature>
<dbReference type="Gene3D" id="3.90.1300.10">
    <property type="entry name" value="Amidase signature (AS) domain"/>
    <property type="match status" value="1"/>
</dbReference>
<evidence type="ECO:0000256" key="4">
    <source>
        <dbReference type="ARBA" id="ARBA00022741"/>
    </source>
</evidence>
<evidence type="ECO:0000256" key="2">
    <source>
        <dbReference type="ARBA" id="ARBA00014428"/>
    </source>
</evidence>
<comment type="subunit">
    <text evidence="1 7">Heterotrimer of A, B and C subunits.</text>
</comment>
<evidence type="ECO:0000313" key="9">
    <source>
        <dbReference type="EMBL" id="MBL6811290.1"/>
    </source>
</evidence>
<dbReference type="InterPro" id="IPR000120">
    <property type="entry name" value="Amidase"/>
</dbReference>
<dbReference type="InterPro" id="IPR023631">
    <property type="entry name" value="Amidase_dom"/>
</dbReference>
<sequence>MSELINLSLTDQILGLADKSFSSKEITGAYLNEIKKKESLNCFISVFEEESEEKALIADENIAKNKARPLEGIPIAHKDIFCIKDKKTTCGSKMLSNFISPYSSEVFSKLDTAGAITLGKTNMDEFAMGSSNETSFYGNVLNPINEKLSPGGSSGGSAAAVRANLCSFATATDTGGSIRQPASFCGVTGIKPTYGRVSRWGMIAFASSLDQAGIIAKNAKDAAIALKYMSGFDQKDSTSLNEEVIDLQKEVDSDQEHVIGIPKGLIENIKNDQVRDSFKSAISILEKDGAKIEEINLPHIEYSLPAYYVIAPAECSANLARYDGIRFGHRSENVSSLEDLYVNSRTEGFGREVKNRIFIGTFCLSAGYYDAFYNKALKIRNLIKSDFDEAFKKVSSIAMPTCSNSSFELGSISDPVEMYEQDIYTIPANLAGLPALSIPSGTADEMPIGLQLIGNYLEEGRILNLANKFQKLTDFHEFN</sequence>
<dbReference type="NCBIfam" id="TIGR00132">
    <property type="entry name" value="gatA"/>
    <property type="match status" value="1"/>
</dbReference>
<organism evidence="9 10">
    <name type="scientific">SAR86 cluster bacterium</name>
    <dbReference type="NCBI Taxonomy" id="2030880"/>
    <lineage>
        <taxon>Bacteria</taxon>
        <taxon>Pseudomonadati</taxon>
        <taxon>Pseudomonadota</taxon>
        <taxon>Gammaproteobacteria</taxon>
        <taxon>SAR86 cluster</taxon>
    </lineage>
</organism>
<dbReference type="HAMAP" id="MF_00120">
    <property type="entry name" value="GatA"/>
    <property type="match status" value="1"/>
</dbReference>
<dbReference type="GO" id="GO:0006412">
    <property type="term" value="P:translation"/>
    <property type="evidence" value="ECO:0007669"/>
    <property type="project" value="UniProtKB-UniRule"/>
</dbReference>
<accession>A0A937HZH3</accession>